<organism evidence="1 2">
    <name type="scientific">Betalipothrixvirus uzonense</name>
    <dbReference type="NCBI Taxonomy" id="512792"/>
    <lineage>
        <taxon>Viruses</taxon>
        <taxon>Adnaviria</taxon>
        <taxon>Zilligvirae</taxon>
        <taxon>Taleaviricota</taxon>
        <taxon>Tokiviricetes</taxon>
        <taxon>Ligamenvirales</taxon>
        <taxon>Lipothrixviridae</taxon>
        <taxon>Betalipothrixvirus</taxon>
    </lineage>
</organism>
<dbReference type="KEGG" id="vg:6186720"/>
<protein>
    <submittedName>
        <fullName evidence="1">Viral structural protein</fullName>
    </submittedName>
</protein>
<dbReference type="EMBL" id="EU545650">
    <property type="protein sequence ID" value="ACB37298.1"/>
    <property type="molecule type" value="Genomic_DNA"/>
</dbReference>
<name>B2CRP1_9VIRU</name>
<dbReference type="Proteomes" id="UP000008691">
    <property type="component" value="Segment"/>
</dbReference>
<reference evidence="1 2" key="1">
    <citation type="journal article" date="2008" name="Res. Microbiol.">
        <title>Viruses in acidic geothermal environments of the Kamchatka Peninsula.</title>
        <authorList>
            <person name="Bize A."/>
            <person name="Peng X."/>
            <person name="Prokofeva M."/>
            <person name="Maclellan K."/>
            <person name="Lucas S."/>
            <person name="Forterre P."/>
            <person name="Garrett R.A."/>
            <person name="Bonch-Osmolovskaya E.A."/>
            <person name="Prangishvili D."/>
        </authorList>
    </citation>
    <scope>NUCLEOTIDE SEQUENCE [LARGE SCALE GENOMIC DNA]</scope>
</reference>
<sequence>MKLFHFKKEEKTSRSLFVQTTAQIPLEIMVAIGKRHAVGIGEIGDKSATVEKTLFPFGAKPTPEEIAQLVLQKLGVPKSEWEEILKTKKEIVF</sequence>
<proteinExistence type="predicted"/>
<evidence type="ECO:0000313" key="1">
    <source>
        <dbReference type="EMBL" id="ACB37298.1"/>
    </source>
</evidence>
<evidence type="ECO:0000313" key="2">
    <source>
        <dbReference type="Proteomes" id="UP000008691"/>
    </source>
</evidence>
<dbReference type="OrthoDB" id="18539at10239"/>
<keyword evidence="2" id="KW-1185">Reference proteome</keyword>
<accession>B2CRP1</accession>
<dbReference type="RefSeq" id="YP_001798582.1">
    <property type="nucleotide sequence ID" value="NC_010537.1"/>
</dbReference>
<dbReference type="GeneID" id="6186720"/>